<evidence type="ECO:0000313" key="2">
    <source>
        <dbReference type="Proteomes" id="UP000634136"/>
    </source>
</evidence>
<gene>
    <name evidence="1" type="ORF">G2W53_003872</name>
</gene>
<name>A0A835CGS9_9FABA</name>
<organism evidence="1 2">
    <name type="scientific">Senna tora</name>
    <dbReference type="NCBI Taxonomy" id="362788"/>
    <lineage>
        <taxon>Eukaryota</taxon>
        <taxon>Viridiplantae</taxon>
        <taxon>Streptophyta</taxon>
        <taxon>Embryophyta</taxon>
        <taxon>Tracheophyta</taxon>
        <taxon>Spermatophyta</taxon>
        <taxon>Magnoliopsida</taxon>
        <taxon>eudicotyledons</taxon>
        <taxon>Gunneridae</taxon>
        <taxon>Pentapetalae</taxon>
        <taxon>rosids</taxon>
        <taxon>fabids</taxon>
        <taxon>Fabales</taxon>
        <taxon>Fabaceae</taxon>
        <taxon>Caesalpinioideae</taxon>
        <taxon>Cassia clade</taxon>
        <taxon>Senna</taxon>
    </lineage>
</organism>
<comment type="caution">
    <text evidence="1">The sequence shown here is derived from an EMBL/GenBank/DDBJ whole genome shotgun (WGS) entry which is preliminary data.</text>
</comment>
<proteinExistence type="predicted"/>
<evidence type="ECO:0000313" key="1">
    <source>
        <dbReference type="EMBL" id="KAF7841574.1"/>
    </source>
</evidence>
<accession>A0A835CGS9</accession>
<keyword evidence="2" id="KW-1185">Reference proteome</keyword>
<reference evidence="1" key="1">
    <citation type="submission" date="2020-09" db="EMBL/GenBank/DDBJ databases">
        <title>Genome-Enabled Discovery of Anthraquinone Biosynthesis in Senna tora.</title>
        <authorList>
            <person name="Kang S.-H."/>
            <person name="Pandey R.P."/>
            <person name="Lee C.-M."/>
            <person name="Sim J.-S."/>
            <person name="Jeong J.-T."/>
            <person name="Choi B.-S."/>
            <person name="Jung M."/>
            <person name="Ginzburg D."/>
            <person name="Zhao K."/>
            <person name="Won S.Y."/>
            <person name="Oh T.-J."/>
            <person name="Yu Y."/>
            <person name="Kim N.-H."/>
            <person name="Lee O.R."/>
            <person name="Lee T.-H."/>
            <person name="Bashyal P."/>
            <person name="Kim T.-S."/>
            <person name="Lee W.-H."/>
            <person name="Kawkins C."/>
            <person name="Kim C.-K."/>
            <person name="Kim J.S."/>
            <person name="Ahn B.O."/>
            <person name="Rhee S.Y."/>
            <person name="Sohng J.K."/>
        </authorList>
    </citation>
    <scope>NUCLEOTIDE SEQUENCE</scope>
    <source>
        <tissue evidence="1">Leaf</tissue>
    </source>
</reference>
<protein>
    <submittedName>
        <fullName evidence="1">Uncharacterized protein</fullName>
    </submittedName>
</protein>
<dbReference type="EMBL" id="JAAIUW010000002">
    <property type="protein sequence ID" value="KAF7841574.1"/>
    <property type="molecule type" value="Genomic_DNA"/>
</dbReference>
<dbReference type="Proteomes" id="UP000634136">
    <property type="component" value="Unassembled WGS sequence"/>
</dbReference>
<dbReference type="AlphaFoldDB" id="A0A835CGS9"/>
<sequence length="43" mass="5141">MGHKTKLKHLRKTQMMRTMLYKALEAYKTFIADAMLPFQNLLQ</sequence>